<evidence type="ECO:0000256" key="2">
    <source>
        <dbReference type="ARBA" id="ARBA00010617"/>
    </source>
</evidence>
<evidence type="ECO:0000256" key="6">
    <source>
        <dbReference type="ARBA" id="ARBA00023004"/>
    </source>
</evidence>
<keyword evidence="3 8" id="KW-0349">Heme</keyword>
<dbReference type="InterPro" id="IPR036396">
    <property type="entry name" value="Cyt_P450_sf"/>
</dbReference>
<dbReference type="GO" id="GO:0009403">
    <property type="term" value="P:toxin biosynthetic process"/>
    <property type="evidence" value="ECO:0007669"/>
    <property type="project" value="UniProtKB-ARBA"/>
</dbReference>
<dbReference type="GO" id="GO:0020037">
    <property type="term" value="F:heme binding"/>
    <property type="evidence" value="ECO:0007669"/>
    <property type="project" value="InterPro"/>
</dbReference>
<dbReference type="Pfam" id="PF00067">
    <property type="entry name" value="p450"/>
    <property type="match status" value="1"/>
</dbReference>
<keyword evidence="4 8" id="KW-0479">Metal-binding</keyword>
<evidence type="ECO:0000313" key="11">
    <source>
        <dbReference type="Proteomes" id="UP000756346"/>
    </source>
</evidence>
<dbReference type="Proteomes" id="UP000756346">
    <property type="component" value="Unassembled WGS sequence"/>
</dbReference>
<organism evidence="10 11">
    <name type="scientific">Microdochium trichocladiopsis</name>
    <dbReference type="NCBI Taxonomy" id="1682393"/>
    <lineage>
        <taxon>Eukaryota</taxon>
        <taxon>Fungi</taxon>
        <taxon>Dikarya</taxon>
        <taxon>Ascomycota</taxon>
        <taxon>Pezizomycotina</taxon>
        <taxon>Sordariomycetes</taxon>
        <taxon>Xylariomycetidae</taxon>
        <taxon>Xylariales</taxon>
        <taxon>Microdochiaceae</taxon>
        <taxon>Microdochium</taxon>
    </lineage>
</organism>
<dbReference type="AlphaFoldDB" id="A0A9P9BL50"/>
<sequence>MTFLHIAVAASVAAGFLLAARAVYLLIFHPLAKIPGPKLYALTDFISLYYTVLGEWPAKLKTLHDIYGPTLRFGPNDVSSIAPETWKTVYGHKTQPDKTFEKDLTFYIESINGVDNIIRADKDGHRRTRRVLAHAFSEKALRGQEELLNNYTNLFISKITDMAAAGENVDIMHWYNYITFDLIGDLAFGKPFGCLETGGYNPWVSMIFEAVRFGAIGQVVRRYPFLRKIQHGLVPAKLARSFAENRQLSQRTAFERMDRGSIGRQDFMDYILRHNDEKGLSKEEIAANALVLIIAGSETTATQLSGTTYYLLTNRDKYDKLVGEIRQRFSSEDEINMNSVNDLPYLLAVFNESFRMYPPVPIGLPRLAPAGGETVDGFYLPQNTSVSVPQWSAYHCEQNWTDPERFVPERWLGTEPRYANDQRDVLQPFSVGPRNCIGKNLAYAEMRLILTRLLWRFDLELLPESRNWNQQRVFILWEKPNLMVKVTPVQRS</sequence>
<evidence type="ECO:0000256" key="8">
    <source>
        <dbReference type="PIRSR" id="PIRSR602401-1"/>
    </source>
</evidence>
<evidence type="ECO:0000256" key="5">
    <source>
        <dbReference type="ARBA" id="ARBA00023002"/>
    </source>
</evidence>
<protein>
    <submittedName>
        <fullName evidence="10">Cytochrome P450</fullName>
    </submittedName>
</protein>
<dbReference type="InterPro" id="IPR002401">
    <property type="entry name" value="Cyt_P450_E_grp-I"/>
</dbReference>
<dbReference type="EMBL" id="JAGTJQ010000010">
    <property type="protein sequence ID" value="KAH7021327.1"/>
    <property type="molecule type" value="Genomic_DNA"/>
</dbReference>
<dbReference type="InterPro" id="IPR017972">
    <property type="entry name" value="Cyt_P450_CS"/>
</dbReference>
<dbReference type="PANTHER" id="PTHR24305">
    <property type="entry name" value="CYTOCHROME P450"/>
    <property type="match status" value="1"/>
</dbReference>
<dbReference type="FunFam" id="1.10.630.10:FF:000047">
    <property type="entry name" value="Cytochrome P450 monooxygenase"/>
    <property type="match status" value="1"/>
</dbReference>
<dbReference type="InterPro" id="IPR001128">
    <property type="entry name" value="Cyt_P450"/>
</dbReference>
<comment type="caution">
    <text evidence="10">The sequence shown here is derived from an EMBL/GenBank/DDBJ whole genome shotgun (WGS) entry which is preliminary data.</text>
</comment>
<dbReference type="GO" id="GO:0005506">
    <property type="term" value="F:iron ion binding"/>
    <property type="evidence" value="ECO:0007669"/>
    <property type="project" value="InterPro"/>
</dbReference>
<evidence type="ECO:0000256" key="7">
    <source>
        <dbReference type="ARBA" id="ARBA00023033"/>
    </source>
</evidence>
<keyword evidence="5 9" id="KW-0560">Oxidoreductase</keyword>
<dbReference type="GeneID" id="70190082"/>
<comment type="similarity">
    <text evidence="2 9">Belongs to the cytochrome P450 family.</text>
</comment>
<evidence type="ECO:0000256" key="1">
    <source>
        <dbReference type="ARBA" id="ARBA00001971"/>
    </source>
</evidence>
<dbReference type="CDD" id="cd11058">
    <property type="entry name" value="CYP60B-like"/>
    <property type="match status" value="1"/>
</dbReference>
<name>A0A9P9BL50_9PEZI</name>
<dbReference type="GO" id="GO:0004497">
    <property type="term" value="F:monooxygenase activity"/>
    <property type="evidence" value="ECO:0007669"/>
    <property type="project" value="UniProtKB-KW"/>
</dbReference>
<dbReference type="GO" id="GO:0016705">
    <property type="term" value="F:oxidoreductase activity, acting on paired donors, with incorporation or reduction of molecular oxygen"/>
    <property type="evidence" value="ECO:0007669"/>
    <property type="project" value="InterPro"/>
</dbReference>
<keyword evidence="7 9" id="KW-0503">Monooxygenase</keyword>
<evidence type="ECO:0000256" key="9">
    <source>
        <dbReference type="RuleBase" id="RU000461"/>
    </source>
</evidence>
<keyword evidence="11" id="KW-1185">Reference proteome</keyword>
<dbReference type="PROSITE" id="PS00086">
    <property type="entry name" value="CYTOCHROME_P450"/>
    <property type="match status" value="1"/>
</dbReference>
<dbReference type="OrthoDB" id="1470350at2759"/>
<reference evidence="10" key="1">
    <citation type="journal article" date="2021" name="Nat. Commun.">
        <title>Genetic determinants of endophytism in the Arabidopsis root mycobiome.</title>
        <authorList>
            <person name="Mesny F."/>
            <person name="Miyauchi S."/>
            <person name="Thiergart T."/>
            <person name="Pickel B."/>
            <person name="Atanasova L."/>
            <person name="Karlsson M."/>
            <person name="Huettel B."/>
            <person name="Barry K.W."/>
            <person name="Haridas S."/>
            <person name="Chen C."/>
            <person name="Bauer D."/>
            <person name="Andreopoulos W."/>
            <person name="Pangilinan J."/>
            <person name="LaButti K."/>
            <person name="Riley R."/>
            <person name="Lipzen A."/>
            <person name="Clum A."/>
            <person name="Drula E."/>
            <person name="Henrissat B."/>
            <person name="Kohler A."/>
            <person name="Grigoriev I.V."/>
            <person name="Martin F.M."/>
            <person name="Hacquard S."/>
        </authorList>
    </citation>
    <scope>NUCLEOTIDE SEQUENCE</scope>
    <source>
        <strain evidence="10">MPI-CAGE-CH-0230</strain>
    </source>
</reference>
<dbReference type="PRINTS" id="PR00385">
    <property type="entry name" value="P450"/>
</dbReference>
<comment type="cofactor">
    <cofactor evidence="1 8">
        <name>heme</name>
        <dbReference type="ChEBI" id="CHEBI:30413"/>
    </cofactor>
</comment>
<dbReference type="SUPFAM" id="SSF48264">
    <property type="entry name" value="Cytochrome P450"/>
    <property type="match status" value="1"/>
</dbReference>
<evidence type="ECO:0000256" key="4">
    <source>
        <dbReference type="ARBA" id="ARBA00022723"/>
    </source>
</evidence>
<proteinExistence type="inferred from homology"/>
<keyword evidence="6 8" id="KW-0408">Iron</keyword>
<gene>
    <name evidence="10" type="ORF">B0I36DRAFT_377229</name>
</gene>
<dbReference type="PANTHER" id="PTHR24305:SF230">
    <property type="entry name" value="P450, PUTATIVE (EUROFUNG)-RELATED"/>
    <property type="match status" value="1"/>
</dbReference>
<dbReference type="RefSeq" id="XP_046007528.1">
    <property type="nucleotide sequence ID" value="XM_046160536.1"/>
</dbReference>
<dbReference type="Gene3D" id="1.10.630.10">
    <property type="entry name" value="Cytochrome P450"/>
    <property type="match status" value="1"/>
</dbReference>
<dbReference type="PRINTS" id="PR00463">
    <property type="entry name" value="EP450I"/>
</dbReference>
<dbReference type="InterPro" id="IPR050121">
    <property type="entry name" value="Cytochrome_P450_monoxygenase"/>
</dbReference>
<evidence type="ECO:0000313" key="10">
    <source>
        <dbReference type="EMBL" id="KAH7021327.1"/>
    </source>
</evidence>
<feature type="binding site" description="axial binding residue" evidence="8">
    <location>
        <position position="436"/>
    </location>
    <ligand>
        <name>heme</name>
        <dbReference type="ChEBI" id="CHEBI:30413"/>
    </ligand>
    <ligandPart>
        <name>Fe</name>
        <dbReference type="ChEBI" id="CHEBI:18248"/>
    </ligandPart>
</feature>
<evidence type="ECO:0000256" key="3">
    <source>
        <dbReference type="ARBA" id="ARBA00022617"/>
    </source>
</evidence>
<accession>A0A9P9BL50</accession>